<dbReference type="Gene3D" id="3.30.160.660">
    <property type="match status" value="1"/>
</dbReference>
<evidence type="ECO:0000313" key="3">
    <source>
        <dbReference type="Proteomes" id="UP000290365"/>
    </source>
</evidence>
<dbReference type="EMBL" id="CP035758">
    <property type="protein sequence ID" value="QBD82831.1"/>
    <property type="molecule type" value="Genomic_DNA"/>
</dbReference>
<proteinExistence type="predicted"/>
<name>A0A4V0Z0D4_KTERU</name>
<dbReference type="Gene3D" id="3.30.40.250">
    <property type="match status" value="1"/>
</dbReference>
<accession>A0A4V0Z0D4</accession>
<dbReference type="NCBIfam" id="TIGR03882">
    <property type="entry name" value="cyclo_dehyd_2"/>
    <property type="match status" value="1"/>
</dbReference>
<dbReference type="InterPro" id="IPR027624">
    <property type="entry name" value="TOMM_cyclo_SagD"/>
</dbReference>
<dbReference type="Proteomes" id="UP000290365">
    <property type="component" value="Chromosome"/>
</dbReference>
<dbReference type="Gene3D" id="3.30.1330.230">
    <property type="match status" value="1"/>
</dbReference>
<dbReference type="InterPro" id="IPR022291">
    <property type="entry name" value="Bacteriocin_synth_cyclodeHase"/>
</dbReference>
<gene>
    <name evidence="2" type="ORF">EPA93_45470</name>
</gene>
<dbReference type="AlphaFoldDB" id="A0A4V0Z0D4"/>
<dbReference type="Pfam" id="PF02624">
    <property type="entry name" value="YcaO"/>
    <property type="match status" value="1"/>
</dbReference>
<dbReference type="InterPro" id="IPR003776">
    <property type="entry name" value="YcaO-like_dom"/>
</dbReference>
<dbReference type="PROSITE" id="PS51664">
    <property type="entry name" value="YCAO"/>
    <property type="match status" value="1"/>
</dbReference>
<reference evidence="2 3" key="1">
    <citation type="submission" date="2019-01" db="EMBL/GenBank/DDBJ databases">
        <title>Ktedonosporobacter rubrisoli SCAWS-G2.</title>
        <authorList>
            <person name="Huang Y."/>
            <person name="Yan B."/>
        </authorList>
    </citation>
    <scope>NUCLEOTIDE SEQUENCE [LARGE SCALE GENOMIC DNA]</scope>
    <source>
        <strain evidence="2 3">SCAWS-G2</strain>
    </source>
</reference>
<dbReference type="Gene3D" id="3.40.50.720">
    <property type="entry name" value="NAD(P)-binding Rossmann-like Domain"/>
    <property type="match status" value="1"/>
</dbReference>
<dbReference type="PANTHER" id="PTHR37809:SF1">
    <property type="entry name" value="RIBOSOMAL PROTEIN S12 METHYLTHIOTRANSFERASE ACCESSORY FACTOR YCAO"/>
    <property type="match status" value="1"/>
</dbReference>
<evidence type="ECO:0000259" key="1">
    <source>
        <dbReference type="PROSITE" id="PS51664"/>
    </source>
</evidence>
<feature type="domain" description="YcaO" evidence="1">
    <location>
        <begin position="285"/>
        <end position="672"/>
    </location>
</feature>
<dbReference type="PANTHER" id="PTHR37809">
    <property type="entry name" value="RIBOSOMAL PROTEIN S12 METHYLTHIOTRANSFERASE ACCESSORY FACTOR YCAO"/>
    <property type="match status" value="1"/>
</dbReference>
<keyword evidence="3" id="KW-1185">Reference proteome</keyword>
<protein>
    <submittedName>
        <fullName evidence="2">Bacteriocin biosynthesis protein SagD</fullName>
    </submittedName>
</protein>
<sequence>MAVEQQNHTAKVTIEVEYTSSTYDEMLALLEQFLQQKLPQKRSKHDEPTNINMCIDISVLGEKLLTRDVDIQKAIQYSFVYPIRIYHSKMFLGPIWTPSHDKGPCPRCFEMRWIANRSPEEKLALQTHHHSQFFPGSFRMLPSTLETIWLLLEADTWNRVPQLGLQPRATSQVKAFYELDLDSLAVVQHQLIADSDCPICSQAEDEQAEAAYLSLSPRKKQKRSHYRLTSPLSYELPQSGYANPVCGMLGPGITKDFTHTVTAVAGGEAKIGSLNKSFSTIAWAGHHSRFDISERTGILEGLERYCGYWPRTRKSTIFDSYHHLGDDALDLSTCGLYHPNIYQKYKHWITPYHHDLQMAWVWGYSFRRARPILVPEQLAYYATYLKNSLCSVWNCSNGCAIGSCIEEAILYGLFELIERNGFLMSWYARLAPPRIDPWSACSLDILHLLDRIHYMGYDTYFLDTRFDLPIPRVTAAIQRRDDALGKLLVAAAANLDPETAIRSALCEVAAYLPNFDQRVAGKQEELLEMVRDHSKVTELHHHSLIYGFPEMAKHAQFLLQSPTLFSIQDTYSTWREECPRSHDLLDDLQYCLNTIFQLDMDVIVIDQTAPELAGTGLKVVKVIVPGLLPIDFGWGRNLVYGLPRLQTVPRTSGYLDKDFDLADLNITPHPFP</sequence>
<dbReference type="KEGG" id="kbs:EPA93_45470"/>
<dbReference type="OrthoDB" id="2379922at2"/>
<dbReference type="NCBIfam" id="TIGR03604">
    <property type="entry name" value="TOMM_cyclo_SagD"/>
    <property type="match status" value="1"/>
</dbReference>
<evidence type="ECO:0000313" key="2">
    <source>
        <dbReference type="EMBL" id="QBD82831.1"/>
    </source>
</evidence>
<organism evidence="2 3">
    <name type="scientific">Ktedonosporobacter rubrisoli</name>
    <dbReference type="NCBI Taxonomy" id="2509675"/>
    <lineage>
        <taxon>Bacteria</taxon>
        <taxon>Bacillati</taxon>
        <taxon>Chloroflexota</taxon>
        <taxon>Ktedonobacteria</taxon>
        <taxon>Ktedonobacterales</taxon>
        <taxon>Ktedonosporobacteraceae</taxon>
        <taxon>Ktedonosporobacter</taxon>
    </lineage>
</organism>